<reference evidence="15" key="1">
    <citation type="submission" date="2021-01" db="UniProtKB">
        <authorList>
            <consortium name="EnsemblMetazoa"/>
        </authorList>
    </citation>
    <scope>IDENTIFICATION</scope>
    <source>
        <strain evidence="15">DH4</strain>
    </source>
</reference>
<evidence type="ECO:0000313" key="15">
    <source>
        <dbReference type="EnsemblMetazoa" id="XP_026298017"/>
    </source>
</evidence>
<dbReference type="EC" id="3.4.21.84" evidence="9"/>
<feature type="disulfide bond" evidence="10">
    <location>
        <begin position="1876"/>
        <end position="1891"/>
    </location>
</feature>
<keyword evidence="6 11" id="KW-0720">Serine protease</keyword>
<dbReference type="SUPFAM" id="SSF50494">
    <property type="entry name" value="Trypsin-like serine proteases"/>
    <property type="match status" value="2"/>
</dbReference>
<feature type="disulfide bond" evidence="10">
    <location>
        <begin position="1739"/>
        <end position="1757"/>
    </location>
</feature>
<dbReference type="PROSITE" id="PS01209">
    <property type="entry name" value="LDLRA_1"/>
    <property type="match status" value="3"/>
</dbReference>
<feature type="disulfide bond" evidence="10">
    <location>
        <begin position="1150"/>
        <end position="1162"/>
    </location>
</feature>
<comment type="caution">
    <text evidence="10">Lacks conserved residue(s) required for the propagation of feature annotation.</text>
</comment>
<dbReference type="GeneID" id="551514"/>
<dbReference type="GO" id="GO:0006508">
    <property type="term" value="P:proteolysis"/>
    <property type="evidence" value="ECO:0007669"/>
    <property type="project" value="UniProtKB-KW"/>
</dbReference>
<keyword evidence="13" id="KW-1133">Transmembrane helix</keyword>
<feature type="region of interest" description="Disordered" evidence="12">
    <location>
        <begin position="141"/>
        <end position="160"/>
    </location>
</feature>
<keyword evidence="13" id="KW-0472">Membrane</keyword>
<dbReference type="SMART" id="SM00192">
    <property type="entry name" value="LDLa"/>
    <property type="match status" value="9"/>
</dbReference>
<dbReference type="Gene3D" id="2.40.10.10">
    <property type="entry name" value="Trypsin-like serine proteases"/>
    <property type="match status" value="2"/>
</dbReference>
<dbReference type="InterPro" id="IPR018114">
    <property type="entry name" value="TRYPSIN_HIS"/>
</dbReference>
<feature type="disulfide bond" evidence="10">
    <location>
        <begin position="1784"/>
        <end position="1796"/>
    </location>
</feature>
<dbReference type="PANTHER" id="PTHR24252:SF7">
    <property type="entry name" value="HYALIN"/>
    <property type="match status" value="1"/>
</dbReference>
<organism evidence="15">
    <name type="scientific">Apis mellifera</name>
    <name type="common">Honeybee</name>
    <dbReference type="NCBI Taxonomy" id="7460"/>
    <lineage>
        <taxon>Eukaryota</taxon>
        <taxon>Metazoa</taxon>
        <taxon>Ecdysozoa</taxon>
        <taxon>Arthropoda</taxon>
        <taxon>Hexapoda</taxon>
        <taxon>Insecta</taxon>
        <taxon>Pterygota</taxon>
        <taxon>Neoptera</taxon>
        <taxon>Endopterygota</taxon>
        <taxon>Hymenoptera</taxon>
        <taxon>Apocrita</taxon>
        <taxon>Aculeata</taxon>
        <taxon>Apoidea</taxon>
        <taxon>Anthophila</taxon>
        <taxon>Apidae</taxon>
        <taxon>Apis</taxon>
    </lineage>
</organism>
<dbReference type="InterPro" id="IPR015420">
    <property type="entry name" value="Peptidase_S1A_nudel"/>
</dbReference>
<dbReference type="CDD" id="cd00190">
    <property type="entry name" value="Tryp_SPc"/>
    <property type="match status" value="1"/>
</dbReference>
<evidence type="ECO:0000256" key="4">
    <source>
        <dbReference type="ARBA" id="ARBA00022801"/>
    </source>
</evidence>
<dbReference type="PRINTS" id="PR00261">
    <property type="entry name" value="LDLRECEPTOR"/>
</dbReference>
<accession>A0A7M7MM55</accession>
<evidence type="ECO:0000256" key="13">
    <source>
        <dbReference type="SAM" id="Phobius"/>
    </source>
</evidence>
<dbReference type="SMART" id="SM00020">
    <property type="entry name" value="Tryp_SPc"/>
    <property type="match status" value="1"/>
</dbReference>
<dbReference type="PANTHER" id="PTHR24252">
    <property type="entry name" value="ACROSIN-RELATED"/>
    <property type="match status" value="1"/>
</dbReference>
<dbReference type="InterPro" id="IPR023415">
    <property type="entry name" value="LDLR_class-A_CS"/>
</dbReference>
<dbReference type="Pfam" id="PF00057">
    <property type="entry name" value="Ldl_recept_a"/>
    <property type="match status" value="5"/>
</dbReference>
<feature type="disulfide bond" evidence="10">
    <location>
        <begin position="1330"/>
        <end position="1345"/>
    </location>
</feature>
<keyword evidence="5" id="KW-0353">Hemolymph clotting</keyword>
<reference evidence="17" key="2">
    <citation type="submission" date="2025-04" db="UniProtKB">
        <authorList>
            <consortium name="RefSeq"/>
        </authorList>
    </citation>
    <scope>IDENTIFICATION</scope>
    <source>
        <strain evidence="17">DH4</strain>
        <tissue evidence="17">Whole body</tissue>
    </source>
</reference>
<evidence type="ECO:0000256" key="3">
    <source>
        <dbReference type="ARBA" id="ARBA00022729"/>
    </source>
</evidence>
<feature type="compositionally biased region" description="Polar residues" evidence="12">
    <location>
        <begin position="1240"/>
        <end position="1252"/>
    </location>
</feature>
<keyword evidence="1" id="KW-0768">Sushi</keyword>
<protein>
    <recommendedName>
        <fullName evidence="9">limulus clotting factor C</fullName>
        <ecNumber evidence="9">3.4.21.84</ecNumber>
    </recommendedName>
</protein>
<dbReference type="Pfam" id="PF00089">
    <property type="entry name" value="Trypsin"/>
    <property type="match status" value="1"/>
</dbReference>
<dbReference type="Gene3D" id="4.10.400.10">
    <property type="entry name" value="Low-density Lipoprotein Receptor"/>
    <property type="match status" value="7"/>
</dbReference>
<keyword evidence="3" id="KW-0732">Signal</keyword>
<evidence type="ECO:0000256" key="6">
    <source>
        <dbReference type="ARBA" id="ARBA00022825"/>
    </source>
</evidence>
<evidence type="ECO:0000256" key="12">
    <source>
        <dbReference type="SAM" id="MobiDB-lite"/>
    </source>
</evidence>
<sequence>MRWVISLWWHRVHGPLPRTNFVANVSWISIGWKRLDEEGIFENGICRQFLTMQATECKRHLEDAPILDGHCSVNLSSKQSDNSMEHGISKVNLIGWKNNKYYRAIQLIQSLLILLVLCFAAFLIYLSASDRVFPILDEASEHVQSNDEPTEPQETGTNFRDRNRQFHDEEEHNRLSPSELRTILLSTMDLDRRKRRHLDANLCKQNMEHCKIVMDSMMKIVNTVNNSMPYLLEFLKNFPTDENGPKSKLVELVECLQCKNDSITRLDLIDETGSDDLMDNARTVHENRDQIKSNVDTVCNLLDEPNSNPVDVSKSGGEGAKKLAKWTFVDSSDTSDGKEELDDTEMETTSSTSGTMKYETKNAWTDAESEETTPMAEGTIAIDDTKGIAINANVTAKPDDGNVTEITIEQVHPSVQPSIQGHGQGNETEKEGLEELSPQMKMRAPQRILTNVASTPGMIPTAETMKSSQQLVLTPTISWIPHQVCFFGPSNPPKQSGGAGHQTMYGASSPAEIGYPIAQHRQGYQQNTNHAPNYVQVQAQSVQFFPGNYGGQTGGQKIGPTGPAIPNFPTFPRQQSLPGGSANSKTPYYCTYIPAPTFQFPSVPGVNEYQRSSIKYGDNEREDHSDKEDENPGSCPFNMIRCNDEKRCVYRTQWCDGLVDCYDASDETTCSCRDRISQERLCDGYFDCPNGEDELGCLGCSNTSFSCNDLQRWYSNDNCVPLYQRCDGVKNCANGKDEMECNILTPSFIERENVFTVGYIEGYLHKNYKGQWYPVCTVIKSWIKDACISEIGHDIGAYPEVNIHSMPANAYRGPYIAEVNGRIKLVPSCMDTAVFVRCPRFRCGTSMFSHEDSLEPHVLEKEERDTFHMFDELLYNNRMKFDENGDKDDDMVGSQLRVVGGRASQPKAWPFLVAIYKNGIFCCGGVILNEMWILTAAHCLEGYTGHYFEIQAGILRRHSFSPMSQIRRAGYTVMHPRYNGKDMKNDIGMIKLDDPLRFNRWIRQVCLPGKDILGPMWRNKPEPNSTCIAIGWGALREYGPDPDHLREVEVPILKNCKYEVDQNEAAICAGYPQGGRDACQGDSGGPLLCRNPYSESQWYVAGIISHGEGCARPNEPGAYTRVSYFLSWIQEEMSNDQAIFPLRRTPLKRCPGFSCEGGLGKCLPIEARCNRVIDCLNGEDEVNCRHYPIYRQLGNVSFETVPSSTMGIPYDPTKPDEISTSASPLFDETSNKPSDRTEDPTNNELESTTSNLRFDDDSNATSTTSSSNYIENASSITSTRFPTIFTCTRLLQSVTIEKRCDRVVDCEDSTDELNCTCKDYLQNLRPTAICDGYADCDDLTDERDCEICGKNEFLCATSKTCVSMSKKCDGKFDCEFKEDELDCFAFTDGHRVYLDANGRPFLSKEGILARYVKQRWQPVCHRPKIHKNRSTANLIGQNMCEYFGFANFESSESITVKNSKLETIAWQRRNLTFPQDTSPTTSLNQGGDLETCLGLYIRCASTLDGSAHAYLTSDSNTGRREHLWPWLAAIFVDGRFRCEALLLDSNWLLSATKCLENVRLDSNYMTAVLGHGPLFRHVDGPHQQISIIDELHPVNNSVSTLLHLKNRAHFGRYVQPLFQDKTIYLPGTNDTCVAIGVNENYEAGSVFLNPVLENCPNCQRCFVNRSSSERWRNGTNWSGTIFCRGRKGWYPAAVFEDDQDSNFTDSQRVTSIEYINPYLMEAIDGPRKSVESTCDGFRCNIGHCIPLNRVCDGVPDCRGDEDEESEYCARFRENCENAVEGCNCTRMELRCRNGKCVDRSAFCDRRNDCLDGSDEPEVCTCLEYLKLTNPERVCDGVRHCVDKSDESPDMCPCRDSSFKCETTNGRDTCIPKDFVCDGANDCSGGEDEATCRMLKPFSNDSDSSGEMIRRSYGVWHTECFSSPVSPESASDLCKSMGYPSGGVINDVAATDRPTILKLDNFYIAKINDWIWLSLIRSDKPLVTLERSNDTCHRAFLNCAPVES</sequence>
<name>A0A7M7MM55_APIME</name>
<keyword evidence="2 11" id="KW-0645">Protease</keyword>
<dbReference type="InterPro" id="IPR009003">
    <property type="entry name" value="Peptidase_S1_PA"/>
</dbReference>
<dbReference type="EnsemblMetazoa" id="XM_026442232">
    <property type="protein sequence ID" value="XP_026298017"/>
    <property type="gene ID" value="LOC551514"/>
</dbReference>
<dbReference type="OrthoDB" id="10016557at2759"/>
<feature type="compositionally biased region" description="Polar residues" evidence="12">
    <location>
        <begin position="146"/>
        <end position="158"/>
    </location>
</feature>
<evidence type="ECO:0000256" key="1">
    <source>
        <dbReference type="ARBA" id="ARBA00022659"/>
    </source>
</evidence>
<keyword evidence="4 11" id="KW-0378">Hydrolase</keyword>
<feature type="compositionally biased region" description="Low complexity" evidence="12">
    <location>
        <begin position="1259"/>
        <end position="1268"/>
    </location>
</feature>
<evidence type="ECO:0000256" key="8">
    <source>
        <dbReference type="ARBA" id="ARBA00052079"/>
    </source>
</evidence>
<dbReference type="PROSITE" id="PS00135">
    <property type="entry name" value="TRYPSIN_SER"/>
    <property type="match status" value="1"/>
</dbReference>
<feature type="disulfide bond" evidence="10">
    <location>
        <begin position="1791"/>
        <end position="1809"/>
    </location>
</feature>
<keyword evidence="7 10" id="KW-1015">Disulfide bond</keyword>
<dbReference type="PROSITE" id="PS50240">
    <property type="entry name" value="TRYPSIN_DOM"/>
    <property type="match status" value="2"/>
</dbReference>
<evidence type="ECO:0000259" key="14">
    <source>
        <dbReference type="PROSITE" id="PS50240"/>
    </source>
</evidence>
<feature type="region of interest" description="Disordered" evidence="12">
    <location>
        <begin position="331"/>
        <end position="354"/>
    </location>
</feature>
<comment type="catalytic activity">
    <reaction evidence="8">
        <text>Selective cleavage of 103-Arg-|-Ser-104 and 124-Ile-|-Ile-125 bonds in Limulus clotting factor B to form activated factor B. Cleavage of -Pro-Arg-|-Xaa- bonds in synthetic substrates.</text>
        <dbReference type="EC" id="3.4.21.84"/>
    </reaction>
</comment>
<evidence type="ECO:0000256" key="2">
    <source>
        <dbReference type="ARBA" id="ARBA00022670"/>
    </source>
</evidence>
<feature type="transmembrane region" description="Helical" evidence="13">
    <location>
        <begin position="107"/>
        <end position="128"/>
    </location>
</feature>
<feature type="domain" description="Peptidase S1" evidence="14">
    <location>
        <begin position="1502"/>
        <end position="1975"/>
    </location>
</feature>
<dbReference type="InterPro" id="IPR036055">
    <property type="entry name" value="LDL_receptor-like_sf"/>
</dbReference>
<feature type="disulfide bond" evidence="10">
    <location>
        <begin position="1368"/>
        <end position="1383"/>
    </location>
</feature>
<feature type="disulfide bond" evidence="10">
    <location>
        <begin position="655"/>
        <end position="670"/>
    </location>
</feature>
<keyword evidence="16" id="KW-1185">Reference proteome</keyword>
<keyword evidence="13" id="KW-0812">Transmembrane</keyword>
<dbReference type="PROSITE" id="PS50068">
    <property type="entry name" value="LDLRA_2"/>
    <property type="match status" value="8"/>
</dbReference>
<feature type="domain" description="Peptidase S1" evidence="14">
    <location>
        <begin position="898"/>
        <end position="1134"/>
    </location>
</feature>
<feature type="disulfide bond" evidence="10">
    <location>
        <begin position="1169"/>
        <end position="1184"/>
    </location>
</feature>
<dbReference type="PROSITE" id="PS00134">
    <property type="entry name" value="TRYPSIN_HIS"/>
    <property type="match status" value="1"/>
</dbReference>
<evidence type="ECO:0000256" key="9">
    <source>
        <dbReference type="ARBA" id="ARBA00066707"/>
    </source>
</evidence>
<evidence type="ECO:0000256" key="7">
    <source>
        <dbReference type="ARBA" id="ARBA00023157"/>
    </source>
</evidence>
<dbReference type="InterPro" id="IPR002172">
    <property type="entry name" value="LDrepeatLR_classA_rpt"/>
</dbReference>
<evidence type="ECO:0000256" key="5">
    <source>
        <dbReference type="ARBA" id="ARBA00022820"/>
    </source>
</evidence>
<dbReference type="CTD" id="38738"/>
<feature type="disulfide bond" evidence="10">
    <location>
        <begin position="726"/>
        <end position="741"/>
    </location>
</feature>
<feature type="compositionally biased region" description="Basic and acidic residues" evidence="12">
    <location>
        <begin position="1229"/>
        <end position="1239"/>
    </location>
</feature>
<dbReference type="GO" id="GO:0042381">
    <property type="term" value="P:hemolymph coagulation"/>
    <property type="evidence" value="ECO:0007669"/>
    <property type="project" value="UniProtKB-KW"/>
</dbReference>
<dbReference type="InterPro" id="IPR001254">
    <property type="entry name" value="Trypsin_dom"/>
</dbReference>
<dbReference type="InterPro" id="IPR043504">
    <property type="entry name" value="Peptidase_S1_PA_chymotrypsin"/>
</dbReference>
<accession>A0A8B8H205</accession>
<dbReference type="InterPro" id="IPR033116">
    <property type="entry name" value="TRYPSIN_SER"/>
</dbReference>
<dbReference type="GO" id="GO:0004252">
    <property type="term" value="F:serine-type endopeptidase activity"/>
    <property type="evidence" value="ECO:0007669"/>
    <property type="project" value="InterPro"/>
</dbReference>
<evidence type="ECO:0000256" key="10">
    <source>
        <dbReference type="PROSITE-ProRule" id="PRU00124"/>
    </source>
</evidence>
<evidence type="ECO:0000313" key="17">
    <source>
        <dbReference type="RefSeq" id="XP_026298017.1"/>
    </source>
</evidence>
<dbReference type="KEGG" id="ame:551514"/>
<dbReference type="Pfam" id="PF09342">
    <property type="entry name" value="DUF1986"/>
    <property type="match status" value="1"/>
</dbReference>
<feature type="region of interest" description="Disordered" evidence="12">
    <location>
        <begin position="1207"/>
        <end position="1268"/>
    </location>
</feature>
<dbReference type="SUPFAM" id="SSF57424">
    <property type="entry name" value="LDL receptor-like module"/>
    <property type="match status" value="7"/>
</dbReference>
<evidence type="ECO:0000313" key="16">
    <source>
        <dbReference type="Proteomes" id="UP000005203"/>
    </source>
</evidence>
<proteinExistence type="predicted"/>
<evidence type="ECO:0000256" key="11">
    <source>
        <dbReference type="RuleBase" id="RU363034"/>
    </source>
</evidence>
<dbReference type="RefSeq" id="XP_026298017.1">
    <property type="nucleotide sequence ID" value="XM_026442232.1"/>
</dbReference>
<gene>
    <name evidence="17" type="primary">LOC551514</name>
</gene>
<dbReference type="CDD" id="cd00112">
    <property type="entry name" value="LDLa"/>
    <property type="match status" value="8"/>
</dbReference>
<dbReference type="Proteomes" id="UP000005203">
    <property type="component" value="Linkage group LG8"/>
</dbReference>
<dbReference type="FunFam" id="2.40.10.10:FF:000120">
    <property type="entry name" value="Putative serine protease"/>
    <property type="match status" value="1"/>
</dbReference>